<sequence length="184" mass="20608">MQWLEFLFSLQAVFFSSILLLCCIGILYFLTVAIRKSRLSYSEIALTIEQTDRPADSGAGKANDFLSAQVRRINVSFYFSLVFALIGLLIIMFSLLAPDAGNWNAHMPYLAGALMVEAMAIAFFLNSLKAQRHISEVIQAERSQRISLETTNLLAQITDSDRRDQLISQLILRRAPGPSSPRAY</sequence>
<comment type="caution">
    <text evidence="3">The sequence shown here is derived from an EMBL/GenBank/DDBJ whole genome shotgun (WGS) entry which is preliminary data.</text>
</comment>
<evidence type="ECO:0000313" key="3">
    <source>
        <dbReference type="EMBL" id="KEQ10933.1"/>
    </source>
</evidence>
<feature type="transmembrane region" description="Helical" evidence="1">
    <location>
        <begin position="6"/>
        <end position="30"/>
    </location>
</feature>
<keyword evidence="1" id="KW-0472">Membrane</keyword>
<gene>
    <name evidence="3" type="ORF">GV68_01240</name>
</gene>
<keyword evidence="4" id="KW-1185">Reference proteome</keyword>
<dbReference type="EMBL" id="JOKJ01000001">
    <property type="protein sequence ID" value="KEQ10933.1"/>
    <property type="molecule type" value="Genomic_DNA"/>
</dbReference>
<evidence type="ECO:0000313" key="4">
    <source>
        <dbReference type="Proteomes" id="UP000052167"/>
    </source>
</evidence>
<name>A0A922P5B2_9HYPH</name>
<dbReference type="Pfam" id="PF20712">
    <property type="entry name" value="CyanoTRADDas_TM"/>
    <property type="match status" value="1"/>
</dbReference>
<reference evidence="3 4" key="1">
    <citation type="submission" date="2014-06" db="EMBL/GenBank/DDBJ databases">
        <title>Rhizobium pelagicum/R2-400B4.</title>
        <authorList>
            <person name="Kimes N.E."/>
            <person name="Lopez-Perez M."/>
        </authorList>
    </citation>
    <scope>NUCLEOTIDE SEQUENCE [LARGE SCALE GENOMIC DNA]</scope>
    <source>
        <strain evidence="3 4">R2-400B4</strain>
    </source>
</reference>
<keyword evidence="1" id="KW-0812">Transmembrane</keyword>
<feature type="domain" description="Cyanobacterial TRADD-N associated 2 transmembrane" evidence="2">
    <location>
        <begin position="71"/>
        <end position="133"/>
    </location>
</feature>
<feature type="transmembrane region" description="Helical" evidence="1">
    <location>
        <begin position="109"/>
        <end position="128"/>
    </location>
</feature>
<keyword evidence="1" id="KW-1133">Transmembrane helix</keyword>
<proteinExistence type="predicted"/>
<feature type="transmembrane region" description="Helical" evidence="1">
    <location>
        <begin position="75"/>
        <end position="97"/>
    </location>
</feature>
<accession>A0A922P5B2</accession>
<dbReference type="Proteomes" id="UP000052167">
    <property type="component" value="Unassembled WGS sequence"/>
</dbReference>
<dbReference type="RefSeq" id="WP_037161155.1">
    <property type="nucleotide sequence ID" value="NZ_CAJXID010000006.1"/>
</dbReference>
<dbReference type="AlphaFoldDB" id="A0A922P5B2"/>
<evidence type="ECO:0000259" key="2">
    <source>
        <dbReference type="Pfam" id="PF20712"/>
    </source>
</evidence>
<evidence type="ECO:0000256" key="1">
    <source>
        <dbReference type="SAM" id="Phobius"/>
    </source>
</evidence>
<protein>
    <recommendedName>
        <fullName evidence="2">Cyanobacterial TRADD-N associated 2 transmembrane domain-containing protein</fullName>
    </recommendedName>
</protein>
<organism evidence="3 4">
    <name type="scientific">Pseudorhizobium pelagicum</name>
    <dbReference type="NCBI Taxonomy" id="1509405"/>
    <lineage>
        <taxon>Bacteria</taxon>
        <taxon>Pseudomonadati</taxon>
        <taxon>Pseudomonadota</taxon>
        <taxon>Alphaproteobacteria</taxon>
        <taxon>Hyphomicrobiales</taxon>
        <taxon>Rhizobiaceae</taxon>
        <taxon>Rhizobium/Agrobacterium group</taxon>
        <taxon>Pseudorhizobium</taxon>
    </lineage>
</organism>
<dbReference type="InterPro" id="IPR048567">
    <property type="entry name" value="CyanoTRADDas_TM"/>
</dbReference>